<feature type="region of interest" description="Disordered" evidence="1">
    <location>
        <begin position="1"/>
        <end position="33"/>
    </location>
</feature>
<reference evidence="3" key="1">
    <citation type="submission" date="2021-01" db="EMBL/GenBank/DDBJ databases">
        <title>Adiantum capillus-veneris genome.</title>
        <authorList>
            <person name="Fang Y."/>
            <person name="Liao Q."/>
        </authorList>
    </citation>
    <scope>NUCLEOTIDE SEQUENCE</scope>
    <source>
        <strain evidence="3">H3</strain>
        <tissue evidence="3">Leaf</tissue>
    </source>
</reference>
<dbReference type="Proteomes" id="UP000886520">
    <property type="component" value="Chromosome 8"/>
</dbReference>
<evidence type="ECO:0000313" key="3">
    <source>
        <dbReference type="EMBL" id="KAI5076270.1"/>
    </source>
</evidence>
<comment type="caution">
    <text evidence="3">The sequence shown here is derived from an EMBL/GenBank/DDBJ whole genome shotgun (WGS) entry which is preliminary data.</text>
</comment>
<dbReference type="OrthoDB" id="10498385at2759"/>
<evidence type="ECO:0000313" key="4">
    <source>
        <dbReference type="Proteomes" id="UP000886520"/>
    </source>
</evidence>
<evidence type="ECO:0000256" key="1">
    <source>
        <dbReference type="SAM" id="MobiDB-lite"/>
    </source>
</evidence>
<dbReference type="AlphaFoldDB" id="A0A9D4ZKK8"/>
<name>A0A9D4ZKK8_ADICA</name>
<organism evidence="3 4">
    <name type="scientific">Adiantum capillus-veneris</name>
    <name type="common">Maidenhair fern</name>
    <dbReference type="NCBI Taxonomy" id="13818"/>
    <lineage>
        <taxon>Eukaryota</taxon>
        <taxon>Viridiplantae</taxon>
        <taxon>Streptophyta</taxon>
        <taxon>Embryophyta</taxon>
        <taxon>Tracheophyta</taxon>
        <taxon>Polypodiopsida</taxon>
        <taxon>Polypodiidae</taxon>
        <taxon>Polypodiales</taxon>
        <taxon>Pteridineae</taxon>
        <taxon>Pteridaceae</taxon>
        <taxon>Vittarioideae</taxon>
        <taxon>Adiantum</taxon>
    </lineage>
</organism>
<protein>
    <submittedName>
        <fullName evidence="3">Uncharacterized protein</fullName>
    </submittedName>
</protein>
<feature type="transmembrane region" description="Helical" evidence="2">
    <location>
        <begin position="180"/>
        <end position="198"/>
    </location>
</feature>
<keyword evidence="2" id="KW-0812">Transmembrane</keyword>
<gene>
    <name evidence="3" type="ORF">GOP47_0008335</name>
</gene>
<keyword evidence="2" id="KW-1133">Transmembrane helix</keyword>
<evidence type="ECO:0000256" key="2">
    <source>
        <dbReference type="SAM" id="Phobius"/>
    </source>
</evidence>
<accession>A0A9D4ZKK8</accession>
<keyword evidence="4" id="KW-1185">Reference proteome</keyword>
<dbReference type="EMBL" id="JABFUD020000008">
    <property type="protein sequence ID" value="KAI5076270.1"/>
    <property type="molecule type" value="Genomic_DNA"/>
</dbReference>
<sequence length="204" mass="22192">MSGGVDSGAAMAVESGSHATGDHSRSSGHHMLRGGLPRYAEPWMEMGKLRERERWQGFTAQLLKGAIAFELDDLKRRTVEVLSTPSSAAAVVPQSGLRSSFGRPLSSIPRSAPSIPSDLKQNLSTAIDSSKARISSILADYIKFFTSDTKTMHGEDAMVLDKLSPTSNEEQSLIDNRPKLFQSLGLFFGSMIIMRFLAYGNIVL</sequence>
<keyword evidence="2" id="KW-0472">Membrane</keyword>
<proteinExistence type="predicted"/>